<dbReference type="GO" id="GO:0005975">
    <property type="term" value="P:carbohydrate metabolic process"/>
    <property type="evidence" value="ECO:0007669"/>
    <property type="project" value="UniProtKB-ARBA"/>
</dbReference>
<feature type="domain" description="PKD" evidence="1">
    <location>
        <begin position="170"/>
        <end position="212"/>
    </location>
</feature>
<dbReference type="EMBL" id="BJLP01000041">
    <property type="protein sequence ID" value="GEA81889.1"/>
    <property type="molecule type" value="Genomic_DNA"/>
</dbReference>
<dbReference type="Pfam" id="PF00801">
    <property type="entry name" value="PKD"/>
    <property type="match status" value="1"/>
</dbReference>
<dbReference type="InterPro" id="IPR035986">
    <property type="entry name" value="PKD_dom_sf"/>
</dbReference>
<name>A0A4Y3KBQ6_CELUD</name>
<evidence type="ECO:0000313" key="3">
    <source>
        <dbReference type="Proteomes" id="UP000315842"/>
    </source>
</evidence>
<evidence type="ECO:0000259" key="1">
    <source>
        <dbReference type="PROSITE" id="PS50093"/>
    </source>
</evidence>
<dbReference type="AlphaFoldDB" id="A0A4Y3KBQ6"/>
<protein>
    <recommendedName>
        <fullName evidence="1">PKD domain-containing protein</fullName>
    </recommendedName>
</protein>
<evidence type="ECO:0000313" key="2">
    <source>
        <dbReference type="EMBL" id="GEA81889.1"/>
    </source>
</evidence>
<comment type="caution">
    <text evidence="2">The sequence shown here is derived from an EMBL/GenBank/DDBJ whole genome shotgun (WGS) entry which is preliminary data.</text>
</comment>
<gene>
    <name evidence="2" type="ORF">CUD01_23330</name>
</gene>
<keyword evidence="3" id="KW-1185">Reference proteome</keyword>
<dbReference type="RefSeq" id="WP_166772049.1">
    <property type="nucleotide sequence ID" value="NZ_BJLP01000041.1"/>
</dbReference>
<dbReference type="Gene3D" id="2.60.40.10">
    <property type="entry name" value="Immunoglobulins"/>
    <property type="match status" value="1"/>
</dbReference>
<proteinExistence type="predicted"/>
<reference evidence="2 3" key="1">
    <citation type="submission" date="2019-06" db="EMBL/GenBank/DDBJ databases">
        <title>Whole genome shotgun sequence of Cellulomonas uda NBRC 3747.</title>
        <authorList>
            <person name="Hosoyama A."/>
            <person name="Uohara A."/>
            <person name="Ohji S."/>
            <person name="Ichikawa N."/>
        </authorList>
    </citation>
    <scope>NUCLEOTIDE SEQUENCE [LARGE SCALE GENOMIC DNA]</scope>
    <source>
        <strain evidence="2 3">NBRC 3747</strain>
    </source>
</reference>
<sequence length="256" mass="28995">MPAAAVWGSVGDDEAVVGDIFKRYRQYRSWKSHKNPLVDYAYARLCNVDSQYLESDIDGECSPPNGTVVIPGCDEDEPVMPLWRRTRETISSPWSTWEMRIGWACPDDLLPPFEQAELRRLKIEPTATHRQPGVGGTVLVNKGIIGWVEPDERTFRTSLFDYGIDVVTWPVEYTWDFGDGQSLTTTSPGGPYPNKDVEHVYEQTGTFTVTLTTVWKGKYRVDEDEDHEWRDIDGTALTTTTLAPFEVTELRGRLVG</sequence>
<dbReference type="SUPFAM" id="SSF49299">
    <property type="entry name" value="PKD domain"/>
    <property type="match status" value="1"/>
</dbReference>
<dbReference type="InterPro" id="IPR000601">
    <property type="entry name" value="PKD_dom"/>
</dbReference>
<dbReference type="InterPro" id="IPR013783">
    <property type="entry name" value="Ig-like_fold"/>
</dbReference>
<accession>A0A4Y3KBQ6</accession>
<dbReference type="Proteomes" id="UP000315842">
    <property type="component" value="Unassembled WGS sequence"/>
</dbReference>
<organism evidence="2 3">
    <name type="scientific">Cellulomonas uda</name>
    <dbReference type="NCBI Taxonomy" id="1714"/>
    <lineage>
        <taxon>Bacteria</taxon>
        <taxon>Bacillati</taxon>
        <taxon>Actinomycetota</taxon>
        <taxon>Actinomycetes</taxon>
        <taxon>Micrococcales</taxon>
        <taxon>Cellulomonadaceae</taxon>
        <taxon>Cellulomonas</taxon>
    </lineage>
</organism>
<dbReference type="PROSITE" id="PS50093">
    <property type="entry name" value="PKD"/>
    <property type="match status" value="1"/>
</dbReference>